<organism evidence="1">
    <name type="scientific">Pararge aegeria</name>
    <name type="common">speckled wood butterfly</name>
    <dbReference type="NCBI Taxonomy" id="116150"/>
    <lineage>
        <taxon>Eukaryota</taxon>
        <taxon>Metazoa</taxon>
        <taxon>Ecdysozoa</taxon>
        <taxon>Arthropoda</taxon>
        <taxon>Hexapoda</taxon>
        <taxon>Insecta</taxon>
        <taxon>Pterygota</taxon>
        <taxon>Neoptera</taxon>
        <taxon>Endopterygota</taxon>
        <taxon>Lepidoptera</taxon>
        <taxon>Glossata</taxon>
        <taxon>Ditrysia</taxon>
        <taxon>Papilionoidea</taxon>
        <taxon>Nymphalidae</taxon>
        <taxon>Satyrinae</taxon>
        <taxon>Satyrini</taxon>
        <taxon>Parargina</taxon>
        <taxon>Pararge</taxon>
    </lineage>
</organism>
<dbReference type="AlphaFoldDB" id="S4PND4"/>
<dbReference type="EMBL" id="GAIX01003070">
    <property type="protein sequence ID" value="JAA89490.1"/>
    <property type="molecule type" value="Transcribed_RNA"/>
</dbReference>
<accession>S4PND4</accession>
<proteinExistence type="predicted"/>
<sequence>EGERPVEADGGNAIVIAGRRRLEADSDPQEEMKLIGATEQCGPERRRDPVTLICKSINDLRAVKPDNTPEVIPVPT</sequence>
<feature type="non-terminal residue" evidence="1">
    <location>
        <position position="1"/>
    </location>
</feature>
<evidence type="ECO:0000313" key="1">
    <source>
        <dbReference type="EMBL" id="JAA89490.1"/>
    </source>
</evidence>
<reference evidence="1" key="2">
    <citation type="submission" date="2013-05" db="EMBL/GenBank/DDBJ databases">
        <authorList>
            <person name="Carter J.-M."/>
            <person name="Baker S.C."/>
            <person name="Pink R."/>
            <person name="Carter D.R.F."/>
            <person name="Collins A."/>
            <person name="Tomlin J."/>
            <person name="Gibbs M."/>
            <person name="Breuker C.J."/>
        </authorList>
    </citation>
    <scope>NUCLEOTIDE SEQUENCE</scope>
    <source>
        <tissue evidence="1">Ovary</tissue>
    </source>
</reference>
<name>S4PND4_9NEOP</name>
<protein>
    <submittedName>
        <fullName evidence="1">Uncharacterized protein</fullName>
    </submittedName>
</protein>
<reference evidence="1" key="1">
    <citation type="journal article" date="2013" name="BMC Genomics">
        <title>Unscrambling butterfly oogenesis.</title>
        <authorList>
            <person name="Carter J.M."/>
            <person name="Baker S.C."/>
            <person name="Pink R."/>
            <person name="Carter D.R."/>
            <person name="Collins A."/>
            <person name="Tomlin J."/>
            <person name="Gibbs M."/>
            <person name="Breuker C.J."/>
        </authorList>
    </citation>
    <scope>NUCLEOTIDE SEQUENCE</scope>
    <source>
        <tissue evidence="1">Ovary</tissue>
    </source>
</reference>